<evidence type="ECO:0000256" key="1">
    <source>
        <dbReference type="ARBA" id="ARBA00004123"/>
    </source>
</evidence>
<gene>
    <name evidence="11" type="ORF">VHEMI03322</name>
</gene>
<evidence type="ECO:0000313" key="11">
    <source>
        <dbReference type="EMBL" id="CEJ83958.1"/>
    </source>
</evidence>
<proteinExistence type="predicted"/>
<dbReference type="InterPro" id="IPR016849">
    <property type="entry name" value="Rtt109"/>
</dbReference>
<dbReference type="HOGENOM" id="CLU_511984_0_0_1"/>
<comment type="catalytic activity">
    <reaction evidence="9">
        <text>L-lysyl-[histone] + acetyl-CoA = N(6)-acetyl-L-lysyl-[histone] + CoA + H(+)</text>
        <dbReference type="Rhea" id="RHEA:21992"/>
        <dbReference type="Rhea" id="RHEA-COMP:9845"/>
        <dbReference type="Rhea" id="RHEA-COMP:11338"/>
        <dbReference type="ChEBI" id="CHEBI:15378"/>
        <dbReference type="ChEBI" id="CHEBI:29969"/>
        <dbReference type="ChEBI" id="CHEBI:57287"/>
        <dbReference type="ChEBI" id="CHEBI:57288"/>
        <dbReference type="ChEBI" id="CHEBI:61930"/>
        <dbReference type="EC" id="2.3.1.48"/>
    </reaction>
    <physiologicalReaction direction="left-to-right" evidence="9">
        <dbReference type="Rhea" id="RHEA:21993"/>
    </physiologicalReaction>
</comment>
<keyword evidence="6" id="KW-0805">Transcription regulation</keyword>
<keyword evidence="8" id="KW-0539">Nucleus</keyword>
<evidence type="ECO:0000256" key="8">
    <source>
        <dbReference type="ARBA" id="ARBA00023242"/>
    </source>
</evidence>
<dbReference type="InterPro" id="IPR013178">
    <property type="entry name" value="Histone_AcTrfase_Rtt109/CBP"/>
</dbReference>
<dbReference type="SMART" id="SM01250">
    <property type="entry name" value="KAT11"/>
    <property type="match status" value="1"/>
</dbReference>
<dbReference type="PANTHER" id="PTHR31571">
    <property type="entry name" value="ALTERED INHERITANCE OF MITOCHONDRIA PROTEIN 6"/>
    <property type="match status" value="1"/>
</dbReference>
<name>A0A0A1SY61_9HYPO</name>
<dbReference type="GO" id="GO:0032931">
    <property type="term" value="F:histone H3K56 acetyltransferase activity"/>
    <property type="evidence" value="ECO:0007669"/>
    <property type="project" value="TreeGrafter"/>
</dbReference>
<dbReference type="OrthoDB" id="3361892at2759"/>
<evidence type="ECO:0000256" key="2">
    <source>
        <dbReference type="ARBA" id="ARBA00013184"/>
    </source>
</evidence>
<protein>
    <recommendedName>
        <fullName evidence="2">histone acetyltransferase</fullName>
        <ecNumber evidence="2">2.3.1.48</ecNumber>
    </recommendedName>
</protein>
<dbReference type="EC" id="2.3.1.48" evidence="2"/>
<dbReference type="STRING" id="1531966.A0A0A1SY61"/>
<dbReference type="Pfam" id="PF08214">
    <property type="entry name" value="HAT_KAT11"/>
    <property type="match status" value="1"/>
</dbReference>
<dbReference type="GO" id="GO:0006355">
    <property type="term" value="P:regulation of DNA-templated transcription"/>
    <property type="evidence" value="ECO:0007669"/>
    <property type="project" value="InterPro"/>
</dbReference>
<evidence type="ECO:0000256" key="7">
    <source>
        <dbReference type="ARBA" id="ARBA00023163"/>
    </source>
</evidence>
<dbReference type="Proteomes" id="UP000039046">
    <property type="component" value="Unassembled WGS sequence"/>
</dbReference>
<feature type="compositionally biased region" description="Basic residues" evidence="10">
    <location>
        <begin position="372"/>
        <end position="381"/>
    </location>
</feature>
<dbReference type="GO" id="GO:0006974">
    <property type="term" value="P:DNA damage response"/>
    <property type="evidence" value="ECO:0007669"/>
    <property type="project" value="UniProtKB-KW"/>
</dbReference>
<evidence type="ECO:0000256" key="4">
    <source>
        <dbReference type="ARBA" id="ARBA00022763"/>
    </source>
</evidence>
<organism evidence="11 12">
    <name type="scientific">[Torrubiella] hemipterigena</name>
    <dbReference type="NCBI Taxonomy" id="1531966"/>
    <lineage>
        <taxon>Eukaryota</taxon>
        <taxon>Fungi</taxon>
        <taxon>Dikarya</taxon>
        <taxon>Ascomycota</taxon>
        <taxon>Pezizomycotina</taxon>
        <taxon>Sordariomycetes</taxon>
        <taxon>Hypocreomycetidae</taxon>
        <taxon>Hypocreales</taxon>
        <taxon>Clavicipitaceae</taxon>
        <taxon>Clavicipitaceae incertae sedis</taxon>
        <taxon>'Torrubiella' clade</taxon>
    </lineage>
</organism>
<keyword evidence="7" id="KW-0804">Transcription</keyword>
<keyword evidence="5" id="KW-0007">Acetylation</keyword>
<evidence type="ECO:0000256" key="3">
    <source>
        <dbReference type="ARBA" id="ARBA00022679"/>
    </source>
</evidence>
<dbReference type="InterPro" id="IPR051236">
    <property type="entry name" value="HAT_RTT109-like"/>
</dbReference>
<comment type="subcellular location">
    <subcellularLocation>
        <location evidence="1">Nucleus</location>
    </subcellularLocation>
</comment>
<evidence type="ECO:0000256" key="6">
    <source>
        <dbReference type="ARBA" id="ARBA00023015"/>
    </source>
</evidence>
<evidence type="ECO:0000256" key="10">
    <source>
        <dbReference type="SAM" id="MobiDB-lite"/>
    </source>
</evidence>
<dbReference type="GO" id="GO:0005634">
    <property type="term" value="C:nucleus"/>
    <property type="evidence" value="ECO:0007669"/>
    <property type="project" value="UniProtKB-SubCell"/>
</dbReference>
<evidence type="ECO:0000256" key="5">
    <source>
        <dbReference type="ARBA" id="ARBA00022990"/>
    </source>
</evidence>
<dbReference type="PANTHER" id="PTHR31571:SF2">
    <property type="entry name" value="HISTONE ACETYLTRANSFERASE RTT109"/>
    <property type="match status" value="1"/>
</dbReference>
<evidence type="ECO:0000256" key="9">
    <source>
        <dbReference type="ARBA" id="ARBA00048940"/>
    </source>
</evidence>
<keyword evidence="12" id="KW-1185">Reference proteome</keyword>
<keyword evidence="3" id="KW-0808">Transferase</keyword>
<feature type="compositionally biased region" description="Basic and acidic residues" evidence="10">
    <location>
        <begin position="362"/>
        <end position="371"/>
    </location>
</feature>
<feature type="region of interest" description="Disordered" evidence="10">
    <location>
        <begin position="342"/>
        <end position="381"/>
    </location>
</feature>
<dbReference type="PROSITE" id="PS51728">
    <property type="entry name" value="RTT109_HAT"/>
    <property type="match status" value="1"/>
</dbReference>
<keyword evidence="4" id="KW-0227">DNA damage</keyword>
<dbReference type="AlphaFoldDB" id="A0A0A1SY61"/>
<reference evidence="11 12" key="1">
    <citation type="journal article" date="2015" name="Genome Announc.">
        <title>Draft Genome Sequence and Gene Annotation of the Entomopathogenic Fungus Verticillium hemipterigenum.</title>
        <authorList>
            <person name="Horn F."/>
            <person name="Habel A."/>
            <person name="Scharf D.H."/>
            <person name="Dworschak J."/>
            <person name="Brakhage A.A."/>
            <person name="Guthke R."/>
            <person name="Hertweck C."/>
            <person name="Linde J."/>
        </authorList>
    </citation>
    <scope>NUCLEOTIDE SEQUENCE [LARGE SCALE GENOMIC DNA]</scope>
</reference>
<accession>A0A0A1SY61</accession>
<dbReference type="EMBL" id="CDHN01000002">
    <property type="protein sequence ID" value="CEJ83958.1"/>
    <property type="molecule type" value="Genomic_DNA"/>
</dbReference>
<evidence type="ECO:0000313" key="12">
    <source>
        <dbReference type="Proteomes" id="UP000039046"/>
    </source>
</evidence>
<sequence length="524" mass="58410">MSAEDASPGNLANRLASVLPKDKTFHIYHVSTPPLKTDALCSAPPNERPDRTFCEKHFLAISIDAPESAKSSSGASDASNQREVMVLGLEIYIFTTAHLTILFVSKADSTGYLSLLNLPKGASSPIREISAAFMSYLVENRVRPNIQFVISLFARAQSQYLFPGSVDNKTKHVLDDRGLIKWWCRVLNPLVEAPPSIASKSGKAHGYLVVPGLDAYETKAFLPRSSLSSWSSTHPLEKISHYTREFDWVPPRCLIPRYPDDPKSRFRDELDEEAHKSGAMRTTGSWQSVKSLEMFWEMMAFRQECSSGRMTGFAWVVFNDRPIDTDPTVAPETPKKQTATINITTPGTTPRKLFTSTGKAVDQTKQKPEPKKKGRKSKEKKKINLKGLIKTRPPRSKIEQRNYLLDKPQSTAYYYWPEAGRGEKIVSEDGYKRSMDLMLHLDFATLDKGCGSTKRWIGEVGQRSPWGFDVTGTVETPTLDVAEDKSAAVNNLSGLVKRKRADTATAPAEPVMLNVGLIRKKPKA</sequence>